<comment type="caution">
    <text evidence="2">The sequence shown here is derived from an EMBL/GenBank/DDBJ whole genome shotgun (WGS) entry which is preliminary data.</text>
</comment>
<evidence type="ECO:0000313" key="3">
    <source>
        <dbReference type="Proteomes" id="UP000054937"/>
    </source>
</evidence>
<protein>
    <submittedName>
        <fullName evidence="2">Uncharacterized protein</fullName>
    </submittedName>
</protein>
<accession>A0A0V0QUW6</accession>
<dbReference type="Proteomes" id="UP000054937">
    <property type="component" value="Unassembled WGS sequence"/>
</dbReference>
<evidence type="ECO:0000313" key="2">
    <source>
        <dbReference type="EMBL" id="KRX05834.1"/>
    </source>
</evidence>
<dbReference type="InParanoid" id="A0A0V0QUW6"/>
<organism evidence="2 3">
    <name type="scientific">Pseudocohnilembus persalinus</name>
    <name type="common">Ciliate</name>
    <dbReference type="NCBI Taxonomy" id="266149"/>
    <lineage>
        <taxon>Eukaryota</taxon>
        <taxon>Sar</taxon>
        <taxon>Alveolata</taxon>
        <taxon>Ciliophora</taxon>
        <taxon>Intramacronucleata</taxon>
        <taxon>Oligohymenophorea</taxon>
        <taxon>Scuticociliatia</taxon>
        <taxon>Philasterida</taxon>
        <taxon>Pseudocohnilembidae</taxon>
        <taxon>Pseudocohnilembus</taxon>
    </lineage>
</organism>
<dbReference type="AlphaFoldDB" id="A0A0V0QUW6"/>
<evidence type="ECO:0000256" key="1">
    <source>
        <dbReference type="SAM" id="Coils"/>
    </source>
</evidence>
<keyword evidence="3" id="KW-1185">Reference proteome</keyword>
<sequence length="414" mass="49783">MEIIQQQQQQTNNSLYQENVQKVRQNYNNIAIFKEQDLLNQNLQNFIDSQLDQLPQYIGLTYILSDSKLVIQKLKEIFKNQQKQANQKEEKNEAKIVYYPDISENQLLILNEEVLETNQPLLLKQRSSSFDQNLIQNRQSYQQQQQINLNNTLNKKDMAKSSIENLEHFQNLDLGIPIDKYFLQQYLENGTQNLSLQSFQDRKKSVENIFLNNKIVEKIAKKEIRSDISQNKISEYDNEEKNFKKIVISYQLNVKKDELKKQIDLQVQNYKQQILDNSIYDFLNLKQIRNSLIEIGTSDFWKQDQKNQLFQYLLKNCPKYVRYQNTKTKAYIENEISNLFRFQIYNIHKKLKQEFLSKIQEKIRYHKQQFKEQEKNQDQNIQASQNQQDEQQVGKQMSEVIWKIKYFGLCTYLY</sequence>
<reference evidence="2 3" key="1">
    <citation type="journal article" date="2015" name="Sci. Rep.">
        <title>Genome of the facultative scuticociliatosis pathogen Pseudocohnilembus persalinus provides insight into its virulence through horizontal gene transfer.</title>
        <authorList>
            <person name="Xiong J."/>
            <person name="Wang G."/>
            <person name="Cheng J."/>
            <person name="Tian M."/>
            <person name="Pan X."/>
            <person name="Warren A."/>
            <person name="Jiang C."/>
            <person name="Yuan D."/>
            <person name="Miao W."/>
        </authorList>
    </citation>
    <scope>NUCLEOTIDE SEQUENCE [LARGE SCALE GENOMIC DNA]</scope>
    <source>
        <strain evidence="2">36N120E</strain>
    </source>
</reference>
<dbReference type="EMBL" id="LDAU01000104">
    <property type="protein sequence ID" value="KRX05834.1"/>
    <property type="molecule type" value="Genomic_DNA"/>
</dbReference>
<feature type="coiled-coil region" evidence="1">
    <location>
        <begin position="356"/>
        <end position="387"/>
    </location>
</feature>
<keyword evidence="1" id="KW-0175">Coiled coil</keyword>
<proteinExistence type="predicted"/>
<gene>
    <name evidence="2" type="ORF">PPERSA_02366</name>
</gene>
<name>A0A0V0QUW6_PSEPJ</name>